<sequence>MKTCLVLLISAIMVSGCQLTRVEGEVEGVGIKLDTNKTYKTYDYGHKFCPPGQAKKGRC</sequence>
<name>A0A2U3B9K5_9VIBR</name>
<gene>
    <name evidence="1" type="ORF">DI392_10235</name>
</gene>
<dbReference type="OrthoDB" id="8969769at2"/>
<keyword evidence="2" id="KW-1185">Reference proteome</keyword>
<organism evidence="1 2">
    <name type="scientific">Vibrio albus</name>
    <dbReference type="NCBI Taxonomy" id="2200953"/>
    <lineage>
        <taxon>Bacteria</taxon>
        <taxon>Pseudomonadati</taxon>
        <taxon>Pseudomonadota</taxon>
        <taxon>Gammaproteobacteria</taxon>
        <taxon>Vibrionales</taxon>
        <taxon>Vibrionaceae</taxon>
        <taxon>Vibrio</taxon>
    </lineage>
</organism>
<comment type="caution">
    <text evidence="1">The sequence shown here is derived from an EMBL/GenBank/DDBJ whole genome shotgun (WGS) entry which is preliminary data.</text>
</comment>
<dbReference type="EMBL" id="QFWT01000005">
    <property type="protein sequence ID" value="PWI33462.1"/>
    <property type="molecule type" value="Genomic_DNA"/>
</dbReference>
<dbReference type="Proteomes" id="UP000245362">
    <property type="component" value="Unassembled WGS sequence"/>
</dbReference>
<evidence type="ECO:0000313" key="1">
    <source>
        <dbReference type="EMBL" id="PWI33462.1"/>
    </source>
</evidence>
<reference evidence="1 2" key="1">
    <citation type="submission" date="2018-05" db="EMBL/GenBank/DDBJ databases">
        <title>Vibrio limimaris sp. nov., isolated from marine sediment.</title>
        <authorList>
            <person name="Li C.-M."/>
        </authorList>
    </citation>
    <scope>NUCLEOTIDE SEQUENCE [LARGE SCALE GENOMIC DNA]</scope>
    <source>
        <strain evidence="1 2">E4404</strain>
    </source>
</reference>
<dbReference type="AlphaFoldDB" id="A0A2U3B9K5"/>
<proteinExistence type="predicted"/>
<accession>A0A2U3B9K5</accession>
<dbReference type="RefSeq" id="WP_109320045.1">
    <property type="nucleotide sequence ID" value="NZ_QFWT01000005.1"/>
</dbReference>
<dbReference type="PROSITE" id="PS51257">
    <property type="entry name" value="PROKAR_LIPOPROTEIN"/>
    <property type="match status" value="1"/>
</dbReference>
<evidence type="ECO:0000313" key="2">
    <source>
        <dbReference type="Proteomes" id="UP000245362"/>
    </source>
</evidence>
<protein>
    <recommendedName>
        <fullName evidence="3">Lipoprotein</fullName>
    </recommendedName>
</protein>
<evidence type="ECO:0008006" key="3">
    <source>
        <dbReference type="Google" id="ProtNLM"/>
    </source>
</evidence>